<dbReference type="EMBL" id="BAAAFA010000010">
    <property type="protein sequence ID" value="GAA0821459.1"/>
    <property type="molecule type" value="Genomic_DNA"/>
</dbReference>
<dbReference type="NCBIfam" id="NF012211">
    <property type="entry name" value="tand_rpt_95"/>
    <property type="match status" value="4"/>
</dbReference>
<comment type="caution">
    <text evidence="2">The sequence shown here is derived from an EMBL/GenBank/DDBJ whole genome shotgun (WGS) entry which is preliminary data.</text>
</comment>
<gene>
    <name evidence="2" type="ORF">GCM10009111_28490</name>
</gene>
<evidence type="ECO:0000256" key="1">
    <source>
        <dbReference type="SAM" id="MobiDB-lite"/>
    </source>
</evidence>
<name>A0ABN1L9R4_9GAMM</name>
<evidence type="ECO:0000313" key="2">
    <source>
        <dbReference type="EMBL" id="GAA0821459.1"/>
    </source>
</evidence>
<dbReference type="Gene3D" id="2.60.40.2810">
    <property type="match status" value="2"/>
</dbReference>
<evidence type="ECO:0008006" key="4">
    <source>
        <dbReference type="Google" id="ProtNLM"/>
    </source>
</evidence>
<protein>
    <recommendedName>
        <fullName evidence="4">Tandem-95 repeat protein</fullName>
    </recommendedName>
</protein>
<dbReference type="Proteomes" id="UP001500021">
    <property type="component" value="Unassembled WGS sequence"/>
</dbReference>
<sequence length="963" mass="105449">MLAACGGGGGDSSPASTTKVNNPPVANNDSFNVAMNASTELDVLVNDTDGDNFSVTEVSSPTSGAIENNQTNITYTPNSGYIGNDSFTYTITDTQGQSSSATVTLDIASIAPTAENDVVTTVQSKAVIIDILANDVSISGHQLTIASASSASNGIINHDGKLLTYTPNNGFSGNDTFTYVVRDSFGDESTASVGVTIENVKPIANDDSISSQQNTAVSIDVLANDVDAVGDDLSVTSLDAASHGIASIEENTVVYNPNDGFAGTETLNYTIIDAYGASSQATITIDITNTAPIANDDNGVVLKNESVTLDILSNDEDVVGDIFTIQSLSSPLHGSAAIVDGKVVYQPTTDYVGSDSFGYTIVDTHGASDSAFIAINVSADITVEGKVIGYEKAGLTVTVYSGYNEYNATTNTQGEYTVSLPALKDEDIITAKVEDAAPNFTMYAYLGDGAKLKKTTGNNNLVISNQHITNLTTAEYELIDLVLEGVQATTLNELTAAQLEANSHFQLQMAITMELINQDNGLTLPAGFNTVNQFSKSMPDMGKQMAKWRENSTDLYHQAFNSLMNNTELSHYPKRLTQGNHRLNVSGNIGYDNNVLLTLGENNQGRYLDDNDSQSITELTHNENGIDITLQALSSNYLDDLFPVTEHNYCANGTKTRSRYMLKKLSLTRIYSTAQYDVYLQKSNIKQDVDNPLCLSADDVRYNMVRHYHPQEFILEHKNILVNKINKGEATALGINGENVRITYYEYKFTKISLNEDNSFIDSANPDNILTGNWALESDHLRLDYDDNFSMLYYQTYTSTGIQGLDTFYVENNEILFESFRYLVADKVPQWQHTAGIFSNNTAKIANLELNYDWSLVFKNDNTGYHLKTTGGYTSHEFSWNIENNSYITKQYNLDGAWVSYCDVGQSNCFLLWETEYKIIGEVNGKYAMREKRVVFSQDGSISHSYVLPYYLYNFTPDSVKPD</sequence>
<dbReference type="Pfam" id="PF17963">
    <property type="entry name" value="Big_9"/>
    <property type="match status" value="4"/>
</dbReference>
<proteinExistence type="predicted"/>
<feature type="compositionally biased region" description="Gly residues" evidence="1">
    <location>
        <begin position="1"/>
        <end position="11"/>
    </location>
</feature>
<accession>A0ABN1L9R4</accession>
<evidence type="ECO:0000313" key="3">
    <source>
        <dbReference type="Proteomes" id="UP001500021"/>
    </source>
</evidence>
<dbReference type="PANTHER" id="PTHR34720:SF9">
    <property type="entry name" value="BLR4714 PROTEIN"/>
    <property type="match status" value="1"/>
</dbReference>
<dbReference type="PANTHER" id="PTHR34720">
    <property type="entry name" value="MICROCYSTIN DEPENDENT PROTEIN"/>
    <property type="match status" value="1"/>
</dbReference>
<feature type="compositionally biased region" description="Polar residues" evidence="1">
    <location>
        <begin position="13"/>
        <end position="24"/>
    </location>
</feature>
<dbReference type="Gene3D" id="2.60.40.3440">
    <property type="match status" value="2"/>
</dbReference>
<organism evidence="2 3">
    <name type="scientific">Colwellia asteriadis</name>
    <dbReference type="NCBI Taxonomy" id="517723"/>
    <lineage>
        <taxon>Bacteria</taxon>
        <taxon>Pseudomonadati</taxon>
        <taxon>Pseudomonadota</taxon>
        <taxon>Gammaproteobacteria</taxon>
        <taxon>Alteromonadales</taxon>
        <taxon>Colwelliaceae</taxon>
        <taxon>Colwellia</taxon>
    </lineage>
</organism>
<reference evidence="3" key="1">
    <citation type="journal article" date="2019" name="Int. J. Syst. Evol. Microbiol.">
        <title>The Global Catalogue of Microorganisms (GCM) 10K type strain sequencing project: providing services to taxonomists for standard genome sequencing and annotation.</title>
        <authorList>
            <consortium name="The Broad Institute Genomics Platform"/>
            <consortium name="The Broad Institute Genome Sequencing Center for Infectious Disease"/>
            <person name="Wu L."/>
            <person name="Ma J."/>
        </authorList>
    </citation>
    <scope>NUCLEOTIDE SEQUENCE [LARGE SCALE GENOMIC DNA]</scope>
    <source>
        <strain evidence="3">JCM 15608</strain>
    </source>
</reference>
<feature type="region of interest" description="Disordered" evidence="1">
    <location>
        <begin position="1"/>
        <end position="24"/>
    </location>
</feature>
<keyword evidence="3" id="KW-1185">Reference proteome</keyword>